<keyword evidence="2" id="KW-1185">Reference proteome</keyword>
<evidence type="ECO:0000313" key="2">
    <source>
        <dbReference type="Proteomes" id="UP000010094"/>
    </source>
</evidence>
<dbReference type="AlphaFoldDB" id="I6ZVU9"/>
<dbReference type="GeneID" id="20564490"/>
<organism evidence="1 2">
    <name type="scientific">Encephalitozoon romaleae (strain SJ-2008)</name>
    <name type="common">Microsporidian parasite</name>
    <dbReference type="NCBI Taxonomy" id="1178016"/>
    <lineage>
        <taxon>Eukaryota</taxon>
        <taxon>Fungi</taxon>
        <taxon>Fungi incertae sedis</taxon>
        <taxon>Microsporidia</taxon>
        <taxon>Unikaryonidae</taxon>
        <taxon>Encephalitozoon</taxon>
    </lineage>
</organism>
<dbReference type="HOGENOM" id="CLU_1045951_0_0_1"/>
<accession>I6ZVU9</accession>
<dbReference type="EMBL" id="CP003529">
    <property type="protein sequence ID" value="AFN83876.1"/>
    <property type="molecule type" value="Genomic_DNA"/>
</dbReference>
<dbReference type="VEuPathDB" id="MicrosporidiaDB:EROM_100600"/>
<reference evidence="1 2" key="1">
    <citation type="journal article" date="2012" name="Proc. Natl. Acad. Sci. U.S.A.">
        <title>Gain and loss of multiple functionally related, horizontally transferred genes in the reduced genomes of two microsporidian parasites.</title>
        <authorList>
            <person name="Pombert J.-F."/>
            <person name="Selman M."/>
            <person name="Burki F."/>
            <person name="Bardell F.T."/>
            <person name="Farinelli L."/>
            <person name="Solter L.F."/>
            <person name="Whitman D.W."/>
            <person name="Weiss L.M."/>
            <person name="Corradi N."/>
            <person name="Keeling P.J."/>
        </authorList>
    </citation>
    <scope>NUCLEOTIDE SEQUENCE [LARGE SCALE GENOMIC DNA]</scope>
    <source>
        <strain evidence="1 2">SJ-2008</strain>
    </source>
</reference>
<dbReference type="RefSeq" id="XP_009265373.1">
    <property type="nucleotide sequence ID" value="XM_009267098.1"/>
</dbReference>
<protein>
    <submittedName>
        <fullName evidence="1">Uncharacterized protein</fullName>
    </submittedName>
</protein>
<sequence length="266" mass="30723">MIYDEKTLLKALEHKNTEERLLFPSICSVLGLQYFSEENGVLAHTFASPSFVIDMCEESAKITFVDESFSKCFGYVEFCLSRFLEKRRMVDFYFHLKMFSRMERGNERVSEKGSKDVCHCVYDGNYCINPSFKDVAEASTNGIYNIYRHRFEYHLYTKEFILPIPMNASPEDEKCVSLEGEDVNGRKVNAKISLNLARYFGAKAFSREVLRALPPMGFYWRGEIGCSEVLVQKDLAVYIDGELHRDVAFLMKLGKSLDFSLNFFTS</sequence>
<evidence type="ECO:0000313" key="1">
    <source>
        <dbReference type="EMBL" id="AFN83876.1"/>
    </source>
</evidence>
<proteinExistence type="predicted"/>
<dbReference type="OrthoDB" id="2190614at2759"/>
<gene>
    <name evidence="1" type="ordered locus">EROM_100600</name>
</gene>
<dbReference type="KEGG" id="ero:EROM_100600"/>
<dbReference type="Proteomes" id="UP000010094">
    <property type="component" value="Chromosome X"/>
</dbReference>
<name>I6ZVU9_ENCRO</name>